<dbReference type="GO" id="GO:0055085">
    <property type="term" value="P:transmembrane transport"/>
    <property type="evidence" value="ECO:0007669"/>
    <property type="project" value="InterPro"/>
</dbReference>
<feature type="domain" description="ABC transmembrane type-1" evidence="8">
    <location>
        <begin position="54"/>
        <end position="234"/>
    </location>
</feature>
<feature type="transmembrane region" description="Helical" evidence="7">
    <location>
        <begin position="181"/>
        <end position="205"/>
    </location>
</feature>
<keyword evidence="2 7" id="KW-0813">Transport</keyword>
<comment type="similarity">
    <text evidence="7">Belongs to the binding-protein-dependent transport system permease family.</text>
</comment>
<dbReference type="InterPro" id="IPR000515">
    <property type="entry name" value="MetI-like"/>
</dbReference>
<evidence type="ECO:0000256" key="3">
    <source>
        <dbReference type="ARBA" id="ARBA00022475"/>
    </source>
</evidence>
<feature type="transmembrane region" description="Helical" evidence="7">
    <location>
        <begin position="217"/>
        <end position="237"/>
    </location>
</feature>
<keyword evidence="10" id="KW-1185">Reference proteome</keyword>
<dbReference type="CDD" id="cd06261">
    <property type="entry name" value="TM_PBP2"/>
    <property type="match status" value="1"/>
</dbReference>
<comment type="caution">
    <text evidence="9">The sequence shown here is derived from an EMBL/GenBank/DDBJ whole genome shotgun (WGS) entry which is preliminary data.</text>
</comment>
<evidence type="ECO:0000259" key="8">
    <source>
        <dbReference type="PROSITE" id="PS50928"/>
    </source>
</evidence>
<organism evidence="9 10">
    <name type="scientific">Rhodovarius crocodyli</name>
    <dbReference type="NCBI Taxonomy" id="1979269"/>
    <lineage>
        <taxon>Bacteria</taxon>
        <taxon>Pseudomonadati</taxon>
        <taxon>Pseudomonadota</taxon>
        <taxon>Alphaproteobacteria</taxon>
        <taxon>Acetobacterales</taxon>
        <taxon>Roseomonadaceae</taxon>
        <taxon>Rhodovarius</taxon>
    </lineage>
</organism>
<evidence type="ECO:0000313" key="10">
    <source>
        <dbReference type="Proteomes" id="UP000282957"/>
    </source>
</evidence>
<evidence type="ECO:0000256" key="6">
    <source>
        <dbReference type="ARBA" id="ARBA00023136"/>
    </source>
</evidence>
<protein>
    <submittedName>
        <fullName evidence="9">ABC transporter permease</fullName>
    </submittedName>
</protein>
<dbReference type="GO" id="GO:0005886">
    <property type="term" value="C:plasma membrane"/>
    <property type="evidence" value="ECO:0007669"/>
    <property type="project" value="UniProtKB-SubCell"/>
</dbReference>
<evidence type="ECO:0000256" key="4">
    <source>
        <dbReference type="ARBA" id="ARBA00022692"/>
    </source>
</evidence>
<dbReference type="Proteomes" id="UP000282957">
    <property type="component" value="Unassembled WGS sequence"/>
</dbReference>
<keyword evidence="5 7" id="KW-1133">Transmembrane helix</keyword>
<sequence length="247" mass="26903">MRHSPGILVLVLVIGFLEFAVDAGMIRRALLPPPSATAEVLWELLSTGEFLPPLLSTLKLVFAGFFLGSAIGVALGTAMGISPAMFRLFEPLVELIRPIPKSALVPPLMLFLGIDDAMKITSVTLVVTFPVLLNTLQGVRGVDRVMLDAARTHGWGLGHTLRHMILPAALPFILAGMRVSLGLAMVLAVLSEMLAGQGGLGFLILDMQRSFQLRQMYAWLVILAVLGLLLNSIFLLAERRALFWQRR</sequence>
<comment type="subcellular location">
    <subcellularLocation>
        <location evidence="1 7">Cell membrane</location>
        <topology evidence="1 7">Multi-pass membrane protein</topology>
    </subcellularLocation>
</comment>
<dbReference type="RefSeq" id="WP_127786103.1">
    <property type="nucleotide sequence ID" value="NZ_SACL01000001.1"/>
</dbReference>
<dbReference type="PANTHER" id="PTHR30151:SF0">
    <property type="entry name" value="ABC TRANSPORTER PERMEASE PROTEIN MJ0413-RELATED"/>
    <property type="match status" value="1"/>
</dbReference>
<dbReference type="OrthoDB" id="7260900at2"/>
<keyword evidence="4 7" id="KW-0812">Transmembrane</keyword>
<dbReference type="InterPro" id="IPR035906">
    <property type="entry name" value="MetI-like_sf"/>
</dbReference>
<proteinExistence type="inferred from homology"/>
<evidence type="ECO:0000256" key="5">
    <source>
        <dbReference type="ARBA" id="ARBA00022989"/>
    </source>
</evidence>
<evidence type="ECO:0000256" key="1">
    <source>
        <dbReference type="ARBA" id="ARBA00004651"/>
    </source>
</evidence>
<feature type="transmembrane region" description="Helical" evidence="7">
    <location>
        <begin position="60"/>
        <end position="86"/>
    </location>
</feature>
<name>A0A437MNQ0_9PROT</name>
<dbReference type="Pfam" id="PF00528">
    <property type="entry name" value="BPD_transp_1"/>
    <property type="match status" value="1"/>
</dbReference>
<keyword evidence="6 7" id="KW-0472">Membrane</keyword>
<evidence type="ECO:0000256" key="7">
    <source>
        <dbReference type="RuleBase" id="RU363032"/>
    </source>
</evidence>
<keyword evidence="3" id="KW-1003">Cell membrane</keyword>
<dbReference type="AlphaFoldDB" id="A0A437MNQ0"/>
<accession>A0A437MNQ0</accession>
<dbReference type="EMBL" id="SACL01000001">
    <property type="protein sequence ID" value="RVT99266.1"/>
    <property type="molecule type" value="Genomic_DNA"/>
</dbReference>
<evidence type="ECO:0000256" key="2">
    <source>
        <dbReference type="ARBA" id="ARBA00022448"/>
    </source>
</evidence>
<dbReference type="PANTHER" id="PTHR30151">
    <property type="entry name" value="ALKANE SULFONATE ABC TRANSPORTER-RELATED, MEMBRANE SUBUNIT"/>
    <property type="match status" value="1"/>
</dbReference>
<reference evidence="9 10" key="1">
    <citation type="submission" date="2019-01" db="EMBL/GenBank/DDBJ databases">
        <authorList>
            <person name="Chen W.-M."/>
        </authorList>
    </citation>
    <scope>NUCLEOTIDE SEQUENCE [LARGE SCALE GENOMIC DNA]</scope>
    <source>
        <strain evidence="9 10">CCP-6</strain>
    </source>
</reference>
<evidence type="ECO:0000313" key="9">
    <source>
        <dbReference type="EMBL" id="RVT99266.1"/>
    </source>
</evidence>
<dbReference type="PROSITE" id="PS50928">
    <property type="entry name" value="ABC_TM1"/>
    <property type="match status" value="1"/>
</dbReference>
<dbReference type="Gene3D" id="1.10.3720.10">
    <property type="entry name" value="MetI-like"/>
    <property type="match status" value="1"/>
</dbReference>
<dbReference type="SUPFAM" id="SSF161098">
    <property type="entry name" value="MetI-like"/>
    <property type="match status" value="1"/>
</dbReference>
<gene>
    <name evidence="9" type="ORF">EOD42_03990</name>
</gene>